<sequence>MTTLTERSLEPESRPANNRGWEPGSAGLLLIPVLLCVGMLIFALAGEAPPARVEVPTARSCASSPEACLGGS</sequence>
<dbReference type="AlphaFoldDB" id="A0A6J4N2V8"/>
<feature type="transmembrane region" description="Helical" evidence="2">
    <location>
        <begin position="26"/>
        <end position="45"/>
    </location>
</feature>
<evidence type="ECO:0000256" key="1">
    <source>
        <dbReference type="SAM" id="MobiDB-lite"/>
    </source>
</evidence>
<name>A0A6J4N2V8_9ACTN</name>
<reference evidence="3" key="1">
    <citation type="submission" date="2020-02" db="EMBL/GenBank/DDBJ databases">
        <authorList>
            <person name="Meier V. D."/>
        </authorList>
    </citation>
    <scope>NUCLEOTIDE SEQUENCE</scope>
    <source>
        <strain evidence="3">AVDCRST_MAG75</strain>
    </source>
</reference>
<accession>A0A6J4N2V8</accession>
<evidence type="ECO:0000256" key="2">
    <source>
        <dbReference type="SAM" id="Phobius"/>
    </source>
</evidence>
<protein>
    <submittedName>
        <fullName evidence="3">Uncharacterized protein</fullName>
    </submittedName>
</protein>
<dbReference type="EMBL" id="CADCUO010000036">
    <property type="protein sequence ID" value="CAA9375839.1"/>
    <property type="molecule type" value="Genomic_DNA"/>
</dbReference>
<keyword evidence="2" id="KW-0472">Membrane</keyword>
<keyword evidence="2" id="KW-1133">Transmembrane helix</keyword>
<keyword evidence="2" id="KW-0812">Transmembrane</keyword>
<organism evidence="3">
    <name type="scientific">uncultured Propionibacteriaceae bacterium</name>
    <dbReference type="NCBI Taxonomy" id="257457"/>
    <lineage>
        <taxon>Bacteria</taxon>
        <taxon>Bacillati</taxon>
        <taxon>Actinomycetota</taxon>
        <taxon>Actinomycetes</taxon>
        <taxon>Propionibacteriales</taxon>
        <taxon>Propionibacteriaceae</taxon>
        <taxon>environmental samples</taxon>
    </lineage>
</organism>
<gene>
    <name evidence="3" type="ORF">AVDCRST_MAG75-520</name>
</gene>
<feature type="region of interest" description="Disordered" evidence="1">
    <location>
        <begin position="1"/>
        <end position="23"/>
    </location>
</feature>
<evidence type="ECO:0000313" key="3">
    <source>
        <dbReference type="EMBL" id="CAA9375839.1"/>
    </source>
</evidence>
<proteinExistence type="predicted"/>